<dbReference type="Proteomes" id="UP000887579">
    <property type="component" value="Unplaced"/>
</dbReference>
<reference evidence="2" key="1">
    <citation type="submission" date="2022-11" db="UniProtKB">
        <authorList>
            <consortium name="WormBaseParasite"/>
        </authorList>
    </citation>
    <scope>IDENTIFICATION</scope>
</reference>
<protein>
    <submittedName>
        <fullName evidence="2">Uncharacterized protein</fullName>
    </submittedName>
</protein>
<proteinExistence type="predicted"/>
<dbReference type="WBParaSite" id="ES5_v2.g19744.t1">
    <property type="protein sequence ID" value="ES5_v2.g19744.t1"/>
    <property type="gene ID" value="ES5_v2.g19744"/>
</dbReference>
<evidence type="ECO:0000313" key="2">
    <source>
        <dbReference type="WBParaSite" id="ES5_v2.g19744.t1"/>
    </source>
</evidence>
<name>A0AC34FR55_9BILA</name>
<organism evidence="1 2">
    <name type="scientific">Panagrolaimus sp. ES5</name>
    <dbReference type="NCBI Taxonomy" id="591445"/>
    <lineage>
        <taxon>Eukaryota</taxon>
        <taxon>Metazoa</taxon>
        <taxon>Ecdysozoa</taxon>
        <taxon>Nematoda</taxon>
        <taxon>Chromadorea</taxon>
        <taxon>Rhabditida</taxon>
        <taxon>Tylenchina</taxon>
        <taxon>Panagrolaimomorpha</taxon>
        <taxon>Panagrolaimoidea</taxon>
        <taxon>Panagrolaimidae</taxon>
        <taxon>Panagrolaimus</taxon>
    </lineage>
</organism>
<sequence length="472" mass="54664">MAMSMLNFIKKENYFAYIDTFGPSLTVTVVDGKTEEIVQNLSFFVPLKFKSTHDFVQNLSKTFNKTFKAVILNIFEFKNKQYSDNYKFCKIFKDYFDSVGIPYRFISSHQWMISSLLIAADITVDINDQILCVIFANDHYHVQGFQFSDMGYREICLRNVCAKQNAQQIKEQIIGNENPVKIIALPSDPNVPWKKMLRKVKFNDDTFIFVHTYELLNQKQVIIELSHSIMKKEYIRFFVLPECLRKYALVGKFNGKIVSIAAANIACHLPLKSVRFATKTSVEYSIQNLPKYFNKTVKSKIPVIAFGYNFSVICIYDYNEKEYDFAREWNGMYGKESFISFYEEKQKYGREAAEDFLLNPSYVVFDLLKLISMPADNIKIDPFWKFKIIKDSKNQILIKFDSFDGKGKTASPASLLGMIVKAHRKVIKAETGKKPDELAFWLLNSKNSDKIARVKQGFEDACNTVKIKCSFV</sequence>
<evidence type="ECO:0000313" key="1">
    <source>
        <dbReference type="Proteomes" id="UP000887579"/>
    </source>
</evidence>
<accession>A0AC34FR55</accession>